<keyword evidence="4" id="KW-0874">Quinone</keyword>
<keyword evidence="8" id="KW-1015">Disulfide bond</keyword>
<comment type="caution">
    <text evidence="13">The sequence shown here is derived from an EMBL/GenBank/DDBJ whole genome shotgun (WGS) entry which is preliminary data.</text>
</comment>
<evidence type="ECO:0000256" key="10">
    <source>
        <dbReference type="SAM" id="Phobius"/>
    </source>
</evidence>
<keyword evidence="6" id="KW-0560">Oxidoreductase</keyword>
<evidence type="ECO:0008006" key="17">
    <source>
        <dbReference type="Google" id="ProtNLM"/>
    </source>
</evidence>
<dbReference type="GO" id="GO:0048038">
    <property type="term" value="F:quinone binding"/>
    <property type="evidence" value="ECO:0007669"/>
    <property type="project" value="UniProtKB-KW"/>
</dbReference>
<dbReference type="EMBL" id="JPRK01000005">
    <property type="protein sequence ID" value="KIO53819.1"/>
    <property type="molecule type" value="Genomic_DNA"/>
</dbReference>
<evidence type="ECO:0000313" key="15">
    <source>
        <dbReference type="Proteomes" id="UP000032061"/>
    </source>
</evidence>
<evidence type="ECO:0000256" key="2">
    <source>
        <dbReference type="ARBA" id="ARBA00006214"/>
    </source>
</evidence>
<dbReference type="STRING" id="37752.IW18_05610"/>
<reference evidence="14 16" key="2">
    <citation type="submission" date="2016-11" db="EMBL/GenBank/DDBJ databases">
        <title>Whole genomes of Flavobacteriaceae.</title>
        <authorList>
            <person name="Stine C."/>
            <person name="Li C."/>
            <person name="Tadesse D."/>
        </authorList>
    </citation>
    <scope>NUCLEOTIDE SEQUENCE [LARGE SCALE GENOMIC DNA]</scope>
    <source>
        <strain evidence="14 16">ATCC 51468</strain>
    </source>
</reference>
<dbReference type="InterPro" id="IPR038354">
    <property type="entry name" value="VKOR_sf"/>
</dbReference>
<evidence type="ECO:0000313" key="16">
    <source>
        <dbReference type="Proteomes" id="UP000198302"/>
    </source>
</evidence>
<dbReference type="OrthoDB" id="1100563at2"/>
<evidence type="ECO:0000313" key="13">
    <source>
        <dbReference type="EMBL" id="KIO53819.1"/>
    </source>
</evidence>
<dbReference type="GO" id="GO:0016020">
    <property type="term" value="C:membrane"/>
    <property type="evidence" value="ECO:0007669"/>
    <property type="project" value="UniProtKB-SubCell"/>
</dbReference>
<reference evidence="13 15" key="1">
    <citation type="submission" date="2015-01" db="EMBL/GenBank/DDBJ databases">
        <title>Genome of Flavobacterium hibernum DSM 12611.</title>
        <authorList>
            <person name="Stropko S.J."/>
            <person name="Pipes S.E."/>
            <person name="Newman J.D."/>
        </authorList>
    </citation>
    <scope>NUCLEOTIDE SEQUENCE [LARGE SCALE GENOMIC DNA]</scope>
    <source>
        <strain evidence="13 15">DSM 12611</strain>
    </source>
</reference>
<organism evidence="13 15">
    <name type="scientific">Flavobacterium hibernum</name>
    <dbReference type="NCBI Taxonomy" id="37752"/>
    <lineage>
        <taxon>Bacteria</taxon>
        <taxon>Pseudomonadati</taxon>
        <taxon>Bacteroidota</taxon>
        <taxon>Flavobacteriia</taxon>
        <taxon>Flavobacteriales</taxon>
        <taxon>Flavobacteriaceae</taxon>
        <taxon>Flavobacterium</taxon>
    </lineage>
</organism>
<dbReference type="SUPFAM" id="SSF52833">
    <property type="entry name" value="Thioredoxin-like"/>
    <property type="match status" value="1"/>
</dbReference>
<dbReference type="InterPro" id="IPR012932">
    <property type="entry name" value="VKOR"/>
</dbReference>
<dbReference type="GO" id="GO:0016491">
    <property type="term" value="F:oxidoreductase activity"/>
    <property type="evidence" value="ECO:0007669"/>
    <property type="project" value="UniProtKB-KW"/>
</dbReference>
<gene>
    <name evidence="14" type="ORF">B0A73_02230</name>
    <name evidence="13" type="ORF">IW18_05610</name>
</gene>
<feature type="domain" description="Vitamin K epoxide reductase" evidence="11">
    <location>
        <begin position="164"/>
        <end position="288"/>
    </location>
</feature>
<dbReference type="InterPro" id="IPR036249">
    <property type="entry name" value="Thioredoxin-like_sf"/>
</dbReference>
<feature type="transmembrane region" description="Helical" evidence="10">
    <location>
        <begin position="244"/>
        <end position="262"/>
    </location>
</feature>
<feature type="transmembrane region" description="Helical" evidence="10">
    <location>
        <begin position="135"/>
        <end position="153"/>
    </location>
</feature>
<evidence type="ECO:0000313" key="14">
    <source>
        <dbReference type="EMBL" id="OXA90572.1"/>
    </source>
</evidence>
<evidence type="ECO:0000256" key="5">
    <source>
        <dbReference type="ARBA" id="ARBA00022989"/>
    </source>
</evidence>
<dbReference type="Pfam" id="PF07884">
    <property type="entry name" value="VKOR"/>
    <property type="match status" value="1"/>
</dbReference>
<sequence length="529" mass="61034">MTDFFYLKKYLREHKYYHFEEKIILELESHPDYPSLAAIVDVFNYYDIENIAARIDQSDLMNLPKTYLSVFSTHTGNEIVYTKKTGNDFEIQFANGFVQKLSRAKYLEGWNGMIVAIEENENSNKEQKSIISGNIGLFLIGTICLALFHVYWLNSSNPILPICYALTAIAGLLISVFLVREDLGFQDDSISKICHATKKTSCKEVLSSNNAKVLSNLKLSDISLIYFSVLTAFSTFTLIQDTAFVYSCLALLSIPVLLYSLFAQYFIVKKWCILCLGIASVLAMQIALILIYGFDNFSFLEHLKNTATFFAILILSTIVWMELKNLIRNNLIYKNSELKYHQLKRKYPVFKGLLSDDQSVNTHTLDRLEAITIGNENAPITLYAVLSASCGHCHKAYENLMKLLAKNEEQVNVKLIFNINIDNYNNPYNGIYQQIMNYYLLGDYSRVTTALQDWHIQRVTLEDWKSKWKFKQSEQASVIIQDQYNWCLENKVFHTPAIILNGQLLPKEYDVNELNFFIERLIEEKNLVF</sequence>
<keyword evidence="16" id="KW-1185">Reference proteome</keyword>
<evidence type="ECO:0000256" key="3">
    <source>
        <dbReference type="ARBA" id="ARBA00022692"/>
    </source>
</evidence>
<feature type="transmembrane region" description="Helical" evidence="10">
    <location>
        <begin position="159"/>
        <end position="179"/>
    </location>
</feature>
<accession>A0A0D0EFB6</accession>
<dbReference type="InterPro" id="IPR012336">
    <property type="entry name" value="Thioredoxin-like_fold"/>
</dbReference>
<feature type="transmembrane region" description="Helical" evidence="10">
    <location>
        <begin position="219"/>
        <end position="238"/>
    </location>
</feature>
<dbReference type="AlphaFoldDB" id="A0A0D0EFB6"/>
<proteinExistence type="inferred from homology"/>
<dbReference type="Pfam" id="PF13462">
    <property type="entry name" value="Thioredoxin_4"/>
    <property type="match status" value="1"/>
</dbReference>
<keyword evidence="9" id="KW-0676">Redox-active center</keyword>
<keyword evidence="7 10" id="KW-0472">Membrane</keyword>
<evidence type="ECO:0000256" key="8">
    <source>
        <dbReference type="ARBA" id="ARBA00023157"/>
    </source>
</evidence>
<comment type="subcellular location">
    <subcellularLocation>
        <location evidence="1">Membrane</location>
        <topology evidence="1">Multi-pass membrane protein</topology>
    </subcellularLocation>
</comment>
<dbReference type="Gene3D" id="3.40.30.10">
    <property type="entry name" value="Glutaredoxin"/>
    <property type="match status" value="1"/>
</dbReference>
<protein>
    <recommendedName>
        <fullName evidence="17">Vitamin K epoxide reductase domain-containing protein</fullName>
    </recommendedName>
</protein>
<evidence type="ECO:0000256" key="7">
    <source>
        <dbReference type="ARBA" id="ARBA00023136"/>
    </source>
</evidence>
<evidence type="ECO:0000256" key="9">
    <source>
        <dbReference type="ARBA" id="ARBA00023284"/>
    </source>
</evidence>
<dbReference type="RefSeq" id="WP_041516598.1">
    <property type="nucleotide sequence ID" value="NZ_JPRK01000005.1"/>
</dbReference>
<evidence type="ECO:0000259" key="11">
    <source>
        <dbReference type="Pfam" id="PF07884"/>
    </source>
</evidence>
<comment type="similarity">
    <text evidence="2">Belongs to the VKOR family.</text>
</comment>
<feature type="transmembrane region" description="Helical" evidence="10">
    <location>
        <begin position="306"/>
        <end position="323"/>
    </location>
</feature>
<evidence type="ECO:0000256" key="1">
    <source>
        <dbReference type="ARBA" id="ARBA00004141"/>
    </source>
</evidence>
<keyword evidence="3 10" id="KW-0812">Transmembrane</keyword>
<dbReference type="Proteomes" id="UP000032061">
    <property type="component" value="Unassembled WGS sequence"/>
</dbReference>
<evidence type="ECO:0000256" key="4">
    <source>
        <dbReference type="ARBA" id="ARBA00022719"/>
    </source>
</evidence>
<name>A0A0D0EFB6_9FLAO</name>
<dbReference type="Gene3D" id="1.20.1440.130">
    <property type="entry name" value="VKOR domain"/>
    <property type="match status" value="1"/>
</dbReference>
<dbReference type="CDD" id="cd12921">
    <property type="entry name" value="VKOR_4"/>
    <property type="match status" value="1"/>
</dbReference>
<feature type="domain" description="Thioredoxin-like fold" evidence="12">
    <location>
        <begin position="370"/>
        <end position="519"/>
    </location>
</feature>
<dbReference type="EMBL" id="MUGX01000006">
    <property type="protein sequence ID" value="OXA90572.1"/>
    <property type="molecule type" value="Genomic_DNA"/>
</dbReference>
<evidence type="ECO:0000256" key="6">
    <source>
        <dbReference type="ARBA" id="ARBA00023002"/>
    </source>
</evidence>
<keyword evidence="5 10" id="KW-1133">Transmembrane helix</keyword>
<dbReference type="Proteomes" id="UP000198302">
    <property type="component" value="Unassembled WGS sequence"/>
</dbReference>
<feature type="transmembrane region" description="Helical" evidence="10">
    <location>
        <begin position="271"/>
        <end position="294"/>
    </location>
</feature>
<evidence type="ECO:0000259" key="12">
    <source>
        <dbReference type="Pfam" id="PF13462"/>
    </source>
</evidence>